<dbReference type="EMBL" id="LT635767">
    <property type="protein sequence ID" value="SGZ55652.1"/>
    <property type="molecule type" value="Genomic_DNA"/>
</dbReference>
<organism evidence="3 4">
    <name type="scientific">Sungouiella intermedia</name>
    <dbReference type="NCBI Taxonomy" id="45354"/>
    <lineage>
        <taxon>Eukaryota</taxon>
        <taxon>Fungi</taxon>
        <taxon>Dikarya</taxon>
        <taxon>Ascomycota</taxon>
        <taxon>Saccharomycotina</taxon>
        <taxon>Pichiomycetes</taxon>
        <taxon>Metschnikowiaceae</taxon>
        <taxon>Sungouiella</taxon>
    </lineage>
</organism>
<sequence length="344" mass="38669">MDKENVGVLTPRNRIISETTGLVKLQLSPLRNVPQVSPARSKGLKVSVPIVEQSKEPAAPTKSDLLAKYASKQAKLMELEKQAEVLRFELMELQAQLHLEINKDHPLETIKTRANEEVNMLKKKVSTIFLANWPSISPETNENDKVEIEVSEIGANGSSHQSPHRSPYRSPERSLNMSSNRSPEKTPHRSGGLFPPPELTKKASSMFSANQQFMKKKASTIFNNQETMKKASTIFSNNQELVKKKASTMFNNKFLSEVRDRMDQQQAELDKIAKKGSDFAKDFFTSLSPKKEKVAVGVDSSFVFENVEKTSMDHDNDILTHSILLSEDDTVEQVDIDDYSSSEE</sequence>
<reference evidence="3 4" key="1">
    <citation type="submission" date="2016-10" db="EMBL/GenBank/DDBJ databases">
        <authorList>
            <person name="de Groot N.N."/>
        </authorList>
    </citation>
    <scope>NUCLEOTIDE SEQUENCE [LARGE SCALE GENOMIC DNA]</scope>
    <source>
        <strain evidence="3 4">PYCC 4715</strain>
    </source>
</reference>
<feature type="coiled-coil region" evidence="1">
    <location>
        <begin position="62"/>
        <end position="96"/>
    </location>
</feature>
<feature type="region of interest" description="Disordered" evidence="2">
    <location>
        <begin position="153"/>
        <end position="201"/>
    </location>
</feature>
<dbReference type="AlphaFoldDB" id="A0A1L0DGK6"/>
<name>A0A1L0DGK6_9ASCO</name>
<proteinExistence type="predicted"/>
<evidence type="ECO:0000256" key="1">
    <source>
        <dbReference type="SAM" id="Coils"/>
    </source>
</evidence>
<evidence type="ECO:0000313" key="3">
    <source>
        <dbReference type="EMBL" id="SGZ55652.1"/>
    </source>
</evidence>
<protein>
    <submittedName>
        <fullName evidence="3">CIC11C00000000878</fullName>
    </submittedName>
</protein>
<dbReference type="Proteomes" id="UP000182259">
    <property type="component" value="Chromosome IV"/>
</dbReference>
<evidence type="ECO:0000256" key="2">
    <source>
        <dbReference type="SAM" id="MobiDB-lite"/>
    </source>
</evidence>
<keyword evidence="1" id="KW-0175">Coiled coil</keyword>
<accession>A0A1L0DGK6</accession>
<gene>
    <name evidence="3" type="ORF">SAMEA4029009_CIC11G00000000878</name>
</gene>
<evidence type="ECO:0000313" key="4">
    <source>
        <dbReference type="Proteomes" id="UP000182259"/>
    </source>
</evidence>